<evidence type="ECO:0000313" key="3">
    <source>
        <dbReference type="Proteomes" id="UP000252893"/>
    </source>
</evidence>
<organism evidence="2 3">
    <name type="scientific">Pseudochrobactrum asaccharolyticum</name>
    <dbReference type="NCBI Taxonomy" id="354351"/>
    <lineage>
        <taxon>Bacteria</taxon>
        <taxon>Pseudomonadati</taxon>
        <taxon>Pseudomonadota</taxon>
        <taxon>Alphaproteobacteria</taxon>
        <taxon>Hyphomicrobiales</taxon>
        <taxon>Brucellaceae</taxon>
        <taxon>Pseudochrobactrum</taxon>
    </lineage>
</organism>
<protein>
    <submittedName>
        <fullName evidence="2">Uncharacterized protein</fullName>
    </submittedName>
</protein>
<dbReference type="OrthoDB" id="7864318at2"/>
<accession>A0A366DLU0</accession>
<keyword evidence="3" id="KW-1185">Reference proteome</keyword>
<feature type="region of interest" description="Disordered" evidence="1">
    <location>
        <begin position="250"/>
        <end position="285"/>
    </location>
</feature>
<evidence type="ECO:0000313" key="2">
    <source>
        <dbReference type="EMBL" id="RBO91053.1"/>
    </source>
</evidence>
<gene>
    <name evidence="2" type="ORF">DFR47_11050</name>
</gene>
<dbReference type="AlphaFoldDB" id="A0A366DLU0"/>
<evidence type="ECO:0000256" key="1">
    <source>
        <dbReference type="SAM" id="MobiDB-lite"/>
    </source>
</evidence>
<reference evidence="2 3" key="1">
    <citation type="submission" date="2018-06" db="EMBL/GenBank/DDBJ databases">
        <title>Genomic Encyclopedia of Type Strains, Phase IV (KMG-IV): sequencing the most valuable type-strain genomes for metagenomic binning, comparative biology and taxonomic classification.</title>
        <authorList>
            <person name="Goeker M."/>
        </authorList>
    </citation>
    <scope>NUCLEOTIDE SEQUENCE [LARGE SCALE GENOMIC DNA]</scope>
    <source>
        <strain evidence="2 3">DSM 25619</strain>
    </source>
</reference>
<dbReference type="EMBL" id="QNRH01000010">
    <property type="protein sequence ID" value="RBO91053.1"/>
    <property type="molecule type" value="Genomic_DNA"/>
</dbReference>
<dbReference type="Proteomes" id="UP000252893">
    <property type="component" value="Unassembled WGS sequence"/>
</dbReference>
<sequence length="285" mass="32734">MSNLQWFRLYHRVIDDEKIRLLAFEDRWHFVALMCLKADGLLDDEESSLKQRKIAVKLGVQARELDEIKRRLFEVGLVDENMSPMAWDELQYRSDSSTDRVRKYREKTKRNRNETSCNVTVTPQDTDTDTDITSSLRSEVKARAPEKASAQSELMKVLDQDHAKAVIDHRKALKKPLTPHAAKLLAAQFFKCPDPNAAADAMIENCWQGFKPEWLQNRQQAAQQRASPASRKLTHTDIWADALREEGILPNEPVSHSTDILDEGYGNRHQESNVHPLRIASSGRY</sequence>
<feature type="region of interest" description="Disordered" evidence="1">
    <location>
        <begin position="105"/>
        <end position="131"/>
    </location>
</feature>
<comment type="caution">
    <text evidence="2">The sequence shown here is derived from an EMBL/GenBank/DDBJ whole genome shotgun (WGS) entry which is preliminary data.</text>
</comment>
<dbReference type="RefSeq" id="WP_113946011.1">
    <property type="nucleotide sequence ID" value="NZ_JBHEEG010000011.1"/>
</dbReference>
<name>A0A366DLU0_9HYPH</name>
<proteinExistence type="predicted"/>